<dbReference type="Gene3D" id="3.40.30.10">
    <property type="entry name" value="Glutaredoxin"/>
    <property type="match status" value="1"/>
</dbReference>
<evidence type="ECO:0000256" key="2">
    <source>
        <dbReference type="ARBA" id="ARBA00007787"/>
    </source>
</evidence>
<dbReference type="InterPro" id="IPR047185">
    <property type="entry name" value="GLRX1"/>
</dbReference>
<keyword evidence="6" id="KW-1185">Reference proteome</keyword>
<dbReference type="InterPro" id="IPR002109">
    <property type="entry name" value="Glutaredoxin"/>
</dbReference>
<organism evidence="5 6">
    <name type="scientific">Falco tinnunculus</name>
    <name type="common">Common kestrel</name>
    <dbReference type="NCBI Taxonomy" id="100819"/>
    <lineage>
        <taxon>Eukaryota</taxon>
        <taxon>Metazoa</taxon>
        <taxon>Chordata</taxon>
        <taxon>Craniata</taxon>
        <taxon>Vertebrata</taxon>
        <taxon>Euteleostomi</taxon>
        <taxon>Archelosauria</taxon>
        <taxon>Archosauria</taxon>
        <taxon>Dinosauria</taxon>
        <taxon>Saurischia</taxon>
        <taxon>Theropoda</taxon>
        <taxon>Coelurosauria</taxon>
        <taxon>Aves</taxon>
        <taxon>Neognathae</taxon>
        <taxon>Neoaves</taxon>
        <taxon>Telluraves</taxon>
        <taxon>Australaves</taxon>
        <taxon>Falconiformes</taxon>
        <taxon>Falconidae</taxon>
        <taxon>Falco</taxon>
    </lineage>
</organism>
<evidence type="ECO:0000256" key="1">
    <source>
        <dbReference type="ARBA" id="ARBA00002549"/>
    </source>
</evidence>
<dbReference type="SUPFAM" id="SSF52833">
    <property type="entry name" value="Thioredoxin-like"/>
    <property type="match status" value="1"/>
</dbReference>
<dbReference type="Proteomes" id="UP000694562">
    <property type="component" value="Unplaced"/>
</dbReference>
<dbReference type="Pfam" id="PF00462">
    <property type="entry name" value="Glutaredoxin"/>
    <property type="match status" value="1"/>
</dbReference>
<proteinExistence type="inferred from homology"/>
<dbReference type="GO" id="GO:0005739">
    <property type="term" value="C:mitochondrion"/>
    <property type="evidence" value="ECO:0007669"/>
    <property type="project" value="TreeGrafter"/>
</dbReference>
<evidence type="ECO:0000259" key="4">
    <source>
        <dbReference type="Pfam" id="PF00462"/>
    </source>
</evidence>
<dbReference type="InterPro" id="IPR011767">
    <property type="entry name" value="GLR_AS"/>
</dbReference>
<dbReference type="PANTHER" id="PTHR46185:SF1">
    <property type="entry name" value="GLUTAREDOXIN-1"/>
    <property type="match status" value="1"/>
</dbReference>
<dbReference type="PROSITE" id="PS00195">
    <property type="entry name" value="GLUTAREDOXIN_1"/>
    <property type="match status" value="1"/>
</dbReference>
<dbReference type="PANTHER" id="PTHR46185">
    <property type="entry name" value="GLUTAREDOXIN-1"/>
    <property type="match status" value="1"/>
</dbReference>
<name>A0A8C4TW03_FALTI</name>
<accession>A0A8C4TW03</accession>
<evidence type="ECO:0000256" key="3">
    <source>
        <dbReference type="ARBA" id="ARBA00013662"/>
    </source>
</evidence>
<reference evidence="5" key="2">
    <citation type="submission" date="2025-09" db="UniProtKB">
        <authorList>
            <consortium name="Ensembl"/>
        </authorList>
    </citation>
    <scope>IDENTIFICATION</scope>
</reference>
<comment type="similarity">
    <text evidence="2">Belongs to the glutaredoxin family.</text>
</comment>
<dbReference type="PROSITE" id="PS51354">
    <property type="entry name" value="GLUTAREDOXIN_2"/>
    <property type="match status" value="1"/>
</dbReference>
<dbReference type="InterPro" id="IPR036249">
    <property type="entry name" value="Thioredoxin-like_sf"/>
</dbReference>
<dbReference type="AlphaFoldDB" id="A0A8C4TW03"/>
<dbReference type="GO" id="GO:0015038">
    <property type="term" value="F:glutathione disulfide oxidoreductase activity"/>
    <property type="evidence" value="ECO:0007669"/>
    <property type="project" value="TreeGrafter"/>
</dbReference>
<evidence type="ECO:0000313" key="5">
    <source>
        <dbReference type="Ensembl" id="ENSFTIP00000004174.1"/>
    </source>
</evidence>
<feature type="domain" description="Glutaredoxin" evidence="4">
    <location>
        <begin position="18"/>
        <end position="70"/>
    </location>
</feature>
<evidence type="ECO:0000313" key="6">
    <source>
        <dbReference type="Proteomes" id="UP000694562"/>
    </source>
</evidence>
<comment type="function">
    <text evidence="1">Has a glutathione-disulfide oxidoreductase activity in the presence of NADPH and glutathione reductase. Reduces low molecular weight disulfides and proteins.</text>
</comment>
<dbReference type="Ensembl" id="ENSFTIT00000004362.1">
    <property type="protein sequence ID" value="ENSFTIP00000004174.1"/>
    <property type="gene ID" value="ENSFTIG00000002888.1"/>
</dbReference>
<protein>
    <recommendedName>
        <fullName evidence="3">Glutaredoxin-1</fullName>
    </recommendedName>
</protein>
<reference evidence="5" key="1">
    <citation type="submission" date="2025-08" db="UniProtKB">
        <authorList>
            <consortium name="Ensembl"/>
        </authorList>
    </citation>
    <scope>IDENTIFICATION</scope>
</reference>
<dbReference type="OrthoDB" id="418495at2759"/>
<sequence>MGEEITSFVNSRLKDNSVTLFTKAGCPYCRNAIEMLKKYNIAPGGLQEFDITGLTDVQDYLQKITGQRNVSSRSCVSGCADPLSQLPHNLATVKQVPRLQNLAAVPFES</sequence>